<dbReference type="KEGG" id="mcob:NCTC10184_00349"/>
<feature type="active site" evidence="15">
    <location>
        <position position="477"/>
    </location>
</feature>
<keyword evidence="3 15" id="KW-1003">Cell membrane</keyword>
<dbReference type="GO" id="GO:0030163">
    <property type="term" value="P:protein catabolic process"/>
    <property type="evidence" value="ECO:0007669"/>
    <property type="project" value="UniProtKB-UniRule"/>
</dbReference>
<comment type="cofactor">
    <cofactor evidence="15">
        <name>Zn(2+)</name>
        <dbReference type="ChEBI" id="CHEBI:29105"/>
    </cofactor>
    <text evidence="15">Binds 1 zinc ion per subunit.</text>
</comment>
<evidence type="ECO:0000256" key="7">
    <source>
        <dbReference type="ARBA" id="ARBA00022741"/>
    </source>
</evidence>
<dbReference type="Proteomes" id="UP000290876">
    <property type="component" value="Chromosome"/>
</dbReference>
<dbReference type="EMBL" id="LR215043">
    <property type="protein sequence ID" value="VEU78126.1"/>
    <property type="molecule type" value="Genomic_DNA"/>
</dbReference>
<feature type="binding site" evidence="15">
    <location>
        <position position="476"/>
    </location>
    <ligand>
        <name>Zn(2+)</name>
        <dbReference type="ChEBI" id="CHEBI:29105"/>
        <note>catalytic</note>
    </ligand>
</feature>
<dbReference type="RefSeq" id="WP_129622973.1">
    <property type="nucleotide sequence ID" value="NZ_LR215043.1"/>
</dbReference>
<evidence type="ECO:0000256" key="12">
    <source>
        <dbReference type="ARBA" id="ARBA00023049"/>
    </source>
</evidence>
<feature type="transmembrane region" description="Helical" evidence="15">
    <location>
        <begin position="14"/>
        <end position="33"/>
    </location>
</feature>
<dbReference type="Gene3D" id="1.20.58.760">
    <property type="entry name" value="Peptidase M41"/>
    <property type="match status" value="1"/>
</dbReference>
<dbReference type="InterPro" id="IPR041569">
    <property type="entry name" value="AAA_lid_3"/>
</dbReference>
<keyword evidence="13 15" id="KW-0472">Membrane</keyword>
<evidence type="ECO:0000256" key="8">
    <source>
        <dbReference type="ARBA" id="ARBA00022801"/>
    </source>
</evidence>
<comment type="subunit">
    <text evidence="15">Homohexamer.</text>
</comment>
<keyword evidence="10 15" id="KW-0067">ATP-binding</keyword>
<accession>A0A449BAD6</accession>
<dbReference type="GO" id="GO:0004222">
    <property type="term" value="F:metalloendopeptidase activity"/>
    <property type="evidence" value="ECO:0007669"/>
    <property type="project" value="InterPro"/>
</dbReference>
<dbReference type="GO" id="GO:0016887">
    <property type="term" value="F:ATP hydrolysis activity"/>
    <property type="evidence" value="ECO:0007669"/>
    <property type="project" value="UniProtKB-UniRule"/>
</dbReference>
<dbReference type="PANTHER" id="PTHR23076:SF97">
    <property type="entry name" value="ATP-DEPENDENT ZINC METALLOPROTEASE YME1L1"/>
    <property type="match status" value="1"/>
</dbReference>
<feature type="compositionally biased region" description="Polar residues" evidence="16">
    <location>
        <begin position="700"/>
        <end position="710"/>
    </location>
</feature>
<keyword evidence="19" id="KW-1185">Reference proteome</keyword>
<evidence type="ECO:0000256" key="10">
    <source>
        <dbReference type="ARBA" id="ARBA00022840"/>
    </source>
</evidence>
<evidence type="ECO:0000256" key="15">
    <source>
        <dbReference type="HAMAP-Rule" id="MF_01458"/>
    </source>
</evidence>
<evidence type="ECO:0000256" key="11">
    <source>
        <dbReference type="ARBA" id="ARBA00022989"/>
    </source>
</evidence>
<comment type="similarity">
    <text evidence="14 15">In the central section; belongs to the AAA ATPase family.</text>
</comment>
<dbReference type="AlphaFoldDB" id="A0A449BAD6"/>
<evidence type="ECO:0000313" key="18">
    <source>
        <dbReference type="EMBL" id="VEU78126.1"/>
    </source>
</evidence>
<dbReference type="PANTHER" id="PTHR23076">
    <property type="entry name" value="METALLOPROTEASE M41 FTSH"/>
    <property type="match status" value="1"/>
</dbReference>
<comment type="similarity">
    <text evidence="2 15">In the C-terminal section; belongs to the peptidase M41 family.</text>
</comment>
<evidence type="ECO:0000313" key="19">
    <source>
        <dbReference type="Proteomes" id="UP000290876"/>
    </source>
</evidence>
<dbReference type="OrthoDB" id="9809379at2"/>
<keyword evidence="9 15" id="KW-0862">Zinc</keyword>
<keyword evidence="5 15" id="KW-0812">Transmembrane</keyword>
<feature type="compositionally biased region" description="Polar residues" evidence="16">
    <location>
        <begin position="679"/>
        <end position="688"/>
    </location>
</feature>
<dbReference type="CDD" id="cd19501">
    <property type="entry name" value="RecA-like_FtsH"/>
    <property type="match status" value="1"/>
</dbReference>
<feature type="region of interest" description="Disordered" evidence="16">
    <location>
        <begin position="676"/>
        <end position="710"/>
    </location>
</feature>
<comment type="function">
    <text evidence="15">Acts as a processive, ATP-dependent zinc metallopeptidase for both cytoplasmic and membrane proteins. Plays a role in the quality control of integral membrane proteins.</text>
</comment>
<organism evidence="18 19">
    <name type="scientific">Mycoplasmopsis columbinasalis</name>
    <dbReference type="NCBI Taxonomy" id="114880"/>
    <lineage>
        <taxon>Bacteria</taxon>
        <taxon>Bacillati</taxon>
        <taxon>Mycoplasmatota</taxon>
        <taxon>Mycoplasmoidales</taxon>
        <taxon>Metamycoplasmataceae</taxon>
        <taxon>Mycoplasmopsis</taxon>
    </lineage>
</organism>
<dbReference type="GO" id="GO:0004176">
    <property type="term" value="F:ATP-dependent peptidase activity"/>
    <property type="evidence" value="ECO:0007669"/>
    <property type="project" value="InterPro"/>
</dbReference>
<evidence type="ECO:0000256" key="2">
    <source>
        <dbReference type="ARBA" id="ARBA00010044"/>
    </source>
</evidence>
<dbReference type="Gene3D" id="3.40.50.300">
    <property type="entry name" value="P-loop containing nucleotide triphosphate hydrolases"/>
    <property type="match status" value="1"/>
</dbReference>
<dbReference type="InterPro" id="IPR000642">
    <property type="entry name" value="Peptidase_M41"/>
</dbReference>
<keyword evidence="8 15" id="KW-0378">Hydrolase</keyword>
<name>A0A449BAD6_9BACT</name>
<evidence type="ECO:0000256" key="4">
    <source>
        <dbReference type="ARBA" id="ARBA00022670"/>
    </source>
</evidence>
<dbReference type="GO" id="GO:0005524">
    <property type="term" value="F:ATP binding"/>
    <property type="evidence" value="ECO:0007669"/>
    <property type="project" value="UniProtKB-UniRule"/>
</dbReference>
<dbReference type="InterPro" id="IPR003959">
    <property type="entry name" value="ATPase_AAA_core"/>
</dbReference>
<dbReference type="InterPro" id="IPR037219">
    <property type="entry name" value="Peptidase_M41-like"/>
</dbReference>
<evidence type="ECO:0000256" key="16">
    <source>
        <dbReference type="SAM" id="MobiDB-lite"/>
    </source>
</evidence>
<dbReference type="InterPro" id="IPR027417">
    <property type="entry name" value="P-loop_NTPase"/>
</dbReference>
<dbReference type="GO" id="GO:0006508">
    <property type="term" value="P:proteolysis"/>
    <property type="evidence" value="ECO:0007669"/>
    <property type="project" value="UniProtKB-KW"/>
</dbReference>
<dbReference type="SMART" id="SM00382">
    <property type="entry name" value="AAA"/>
    <property type="match status" value="1"/>
</dbReference>
<feature type="binding site" evidence="15">
    <location>
        <position position="480"/>
    </location>
    <ligand>
        <name>Zn(2+)</name>
        <dbReference type="ChEBI" id="CHEBI:29105"/>
        <note>catalytic</note>
    </ligand>
</feature>
<sequence length="710" mass="78050">MEGKQDRKFNKAKFWFYFIIIAIILAIVIAFIVNRYGSSLKVISVTDFNTQFGKAIASSSDTTYFQDVKLDSYIGTVTYTFVENNVVVGTFQANVGREFAGLLGSSEAIGNWNLNGVLVKSLANWNESTAYSQVLNYAISGAQEAVAKFQYTPLPVASTSFFDRYIAPSIPLIVMIILYIALSMWLLRRNSNLMGAVGEDRNPAKKIKSDKTFKDIAGNKEAIEEIQEIVDYLKNPKKYQVAGARMPHGILLGGPPGTGKTLLAKATAGEANVPFYFISASNFVEMFVGLGAKRVRTVVEEARKNAPAIIFIDELDAIGRTRGAGLGGGHDEREQTLNQLLVEMDGMKENNGILFFAATNRADVLDPALTRPGRFDRTITVGLPDVKERQEILELHAQGKRLAPNIDLGKVAKRTPGFSGAQLENVINEASLLAVRASHDLITIEDIDEGIDRVMSGPAKKNRVISKEELTMVAYHEAGHAVVGLKVPGGNKVQKITIIPRGQAGGHNLMTPEEEKYNASRKELIAMITSFMGGRAAETIIYGEENISTGASDDIAKATKIARKMVTEWGMSALGPIQFEKDEGSPFLGRDYLKSAAFSSQIGHEIDVEVRKIMLEALENAQKVINENRELLELIKTALLEKETIVAEEIEYIAKNLSLPPKKEITPVDNKKFTLDELLNNSTTQQDSKNVDEKEESTENKNTANSQENN</sequence>
<feature type="binding site" evidence="15">
    <location>
        <position position="554"/>
    </location>
    <ligand>
        <name>Zn(2+)</name>
        <dbReference type="ChEBI" id="CHEBI:29105"/>
        <note>catalytic</note>
    </ligand>
</feature>
<reference evidence="18 19" key="1">
    <citation type="submission" date="2019-01" db="EMBL/GenBank/DDBJ databases">
        <authorList>
            <consortium name="Pathogen Informatics"/>
        </authorList>
    </citation>
    <scope>NUCLEOTIDE SEQUENCE [LARGE SCALE GENOMIC DNA]</scope>
    <source>
        <strain evidence="18 19">NCTC10184</strain>
    </source>
</reference>
<feature type="binding site" evidence="15">
    <location>
        <begin position="254"/>
        <end position="261"/>
    </location>
    <ligand>
        <name>ATP</name>
        <dbReference type="ChEBI" id="CHEBI:30616"/>
    </ligand>
</feature>
<dbReference type="FunFam" id="1.20.58.760:FF:000001">
    <property type="entry name" value="ATP-dependent zinc metalloprotease FtsH"/>
    <property type="match status" value="1"/>
</dbReference>
<dbReference type="FunFam" id="3.40.50.300:FF:000001">
    <property type="entry name" value="ATP-dependent zinc metalloprotease FtsH"/>
    <property type="match status" value="1"/>
</dbReference>
<evidence type="ECO:0000256" key="6">
    <source>
        <dbReference type="ARBA" id="ARBA00022723"/>
    </source>
</evidence>
<keyword evidence="11 15" id="KW-1133">Transmembrane helix</keyword>
<dbReference type="HAMAP" id="MF_01458">
    <property type="entry name" value="FtsH"/>
    <property type="match status" value="1"/>
</dbReference>
<dbReference type="SUPFAM" id="SSF52540">
    <property type="entry name" value="P-loop containing nucleoside triphosphate hydrolases"/>
    <property type="match status" value="1"/>
</dbReference>
<dbReference type="Pfam" id="PF17862">
    <property type="entry name" value="AAA_lid_3"/>
    <property type="match status" value="1"/>
</dbReference>
<keyword evidence="4 15" id="KW-0645">Protease</keyword>
<gene>
    <name evidence="15 18" type="primary">ftsH</name>
    <name evidence="18" type="ORF">NCTC10184_00349</name>
</gene>
<evidence type="ECO:0000256" key="3">
    <source>
        <dbReference type="ARBA" id="ARBA00022475"/>
    </source>
</evidence>
<evidence type="ECO:0000256" key="9">
    <source>
        <dbReference type="ARBA" id="ARBA00022833"/>
    </source>
</evidence>
<evidence type="ECO:0000259" key="17">
    <source>
        <dbReference type="SMART" id="SM00382"/>
    </source>
</evidence>
<comment type="subcellular location">
    <subcellularLocation>
        <location evidence="15">Cell membrane</location>
        <topology evidence="15">Multi-pass membrane protein</topology>
        <orientation evidence="15">Cytoplasmic side</orientation>
    </subcellularLocation>
    <subcellularLocation>
        <location evidence="1">Membrane</location>
    </subcellularLocation>
</comment>
<dbReference type="InterPro" id="IPR003593">
    <property type="entry name" value="AAA+_ATPase"/>
</dbReference>
<dbReference type="Gene3D" id="1.10.8.60">
    <property type="match status" value="1"/>
</dbReference>
<proteinExistence type="inferred from homology"/>
<evidence type="ECO:0000256" key="5">
    <source>
        <dbReference type="ARBA" id="ARBA00022692"/>
    </source>
</evidence>
<keyword evidence="7 15" id="KW-0547">Nucleotide-binding</keyword>
<dbReference type="GO" id="GO:0008270">
    <property type="term" value="F:zinc ion binding"/>
    <property type="evidence" value="ECO:0007669"/>
    <property type="project" value="UniProtKB-UniRule"/>
</dbReference>
<keyword evidence="12 15" id="KW-0482">Metalloprotease</keyword>
<dbReference type="Pfam" id="PF01434">
    <property type="entry name" value="Peptidase_M41"/>
    <property type="match status" value="1"/>
</dbReference>
<dbReference type="Pfam" id="PF00004">
    <property type="entry name" value="AAA"/>
    <property type="match status" value="1"/>
</dbReference>
<dbReference type="FunFam" id="1.10.8.60:FF:000001">
    <property type="entry name" value="ATP-dependent zinc metalloprotease FtsH"/>
    <property type="match status" value="1"/>
</dbReference>
<keyword evidence="6 15" id="KW-0479">Metal-binding</keyword>
<evidence type="ECO:0000256" key="1">
    <source>
        <dbReference type="ARBA" id="ARBA00004370"/>
    </source>
</evidence>
<dbReference type="NCBIfam" id="TIGR01241">
    <property type="entry name" value="FtsH_fam"/>
    <property type="match status" value="1"/>
</dbReference>
<feature type="transmembrane region" description="Helical" evidence="15">
    <location>
        <begin position="165"/>
        <end position="187"/>
    </location>
</feature>
<feature type="domain" description="AAA+ ATPase" evidence="17">
    <location>
        <begin position="246"/>
        <end position="385"/>
    </location>
</feature>
<protein>
    <recommendedName>
        <fullName evidence="15">ATP-dependent zinc metalloprotease FtsH</fullName>
        <ecNumber evidence="15">3.4.24.-</ecNumber>
    </recommendedName>
</protein>
<evidence type="ECO:0000256" key="14">
    <source>
        <dbReference type="ARBA" id="ARBA00061570"/>
    </source>
</evidence>
<dbReference type="GO" id="GO:0005886">
    <property type="term" value="C:plasma membrane"/>
    <property type="evidence" value="ECO:0007669"/>
    <property type="project" value="UniProtKB-SubCell"/>
</dbReference>
<dbReference type="SUPFAM" id="SSF140990">
    <property type="entry name" value="FtsH protease domain-like"/>
    <property type="match status" value="1"/>
</dbReference>
<evidence type="ECO:0000256" key="13">
    <source>
        <dbReference type="ARBA" id="ARBA00023136"/>
    </source>
</evidence>
<dbReference type="InterPro" id="IPR005936">
    <property type="entry name" value="FtsH"/>
</dbReference>
<dbReference type="EC" id="3.4.24.-" evidence="15"/>